<accession>A0ACB8W7V5</accession>
<protein>
    <submittedName>
        <fullName evidence="1">Uncharacterized protein</fullName>
    </submittedName>
</protein>
<name>A0ACB8W7V5_9TELE</name>
<gene>
    <name evidence="1" type="ORF">L3Q82_010799</name>
</gene>
<dbReference type="EMBL" id="CM041543">
    <property type="protein sequence ID" value="KAI3364122.1"/>
    <property type="molecule type" value="Genomic_DNA"/>
</dbReference>
<keyword evidence="2" id="KW-1185">Reference proteome</keyword>
<reference evidence="1" key="1">
    <citation type="submission" date="2022-04" db="EMBL/GenBank/DDBJ databases">
        <title>Jade perch genome.</title>
        <authorList>
            <person name="Chao B."/>
        </authorList>
    </citation>
    <scope>NUCLEOTIDE SEQUENCE</scope>
    <source>
        <strain evidence="1">CB-2022</strain>
    </source>
</reference>
<comment type="caution">
    <text evidence="1">The sequence shown here is derived from an EMBL/GenBank/DDBJ whole genome shotgun (WGS) entry which is preliminary data.</text>
</comment>
<dbReference type="Proteomes" id="UP000831701">
    <property type="component" value="Chromosome 13"/>
</dbReference>
<organism evidence="1 2">
    <name type="scientific">Scortum barcoo</name>
    <name type="common">barcoo grunter</name>
    <dbReference type="NCBI Taxonomy" id="214431"/>
    <lineage>
        <taxon>Eukaryota</taxon>
        <taxon>Metazoa</taxon>
        <taxon>Chordata</taxon>
        <taxon>Craniata</taxon>
        <taxon>Vertebrata</taxon>
        <taxon>Euteleostomi</taxon>
        <taxon>Actinopterygii</taxon>
        <taxon>Neopterygii</taxon>
        <taxon>Teleostei</taxon>
        <taxon>Neoteleostei</taxon>
        <taxon>Acanthomorphata</taxon>
        <taxon>Eupercaria</taxon>
        <taxon>Centrarchiformes</taxon>
        <taxon>Terapontoidei</taxon>
        <taxon>Terapontidae</taxon>
        <taxon>Scortum</taxon>
    </lineage>
</organism>
<proteinExistence type="predicted"/>
<feature type="non-terminal residue" evidence="1">
    <location>
        <position position="2722"/>
    </location>
</feature>
<evidence type="ECO:0000313" key="1">
    <source>
        <dbReference type="EMBL" id="KAI3364122.1"/>
    </source>
</evidence>
<sequence length="2722" mass="310829">MSYMSLISMTGSTCTMYICLCYREESAAPVNAEPAQLFWKADKKSIHQIDDGNSSKSFSFDRVFTAEETTNQLYQDIAKPLVVSTVEGYNGTIFAYGQTSSGKTFTMMGSDRIPGVIPLAVEDVFQTIKNCPKKEFLLRVSYMEIYNETVTDLLVDSWKRKPLEVRETINKNIYVADLTEELVTSPAQALAWIRKGEKNRHYGKTKMNQRSSRSHTIFRMVSNTSTYCNIGFWENLYFSLFGFPQILESRERSDPASGENADGAIIVSHLNLVDLAGSERASQTGAEGTRFKEGCNINRSLFTLGQVIKKLTDESQKGFTNYRDSKLTRILQNSLGGNAKTVIICTITPVTLDETLSTLQFASTAKKMKNDPHVTEVSDDGALLKRYRNEIVDLKRRLHEASVITLFPLVSSVTQTTATEKEVLSQLLQEKDQLQREQEDRIRNLTELLVTSSNPLPVKKMPKRRVTWGGKMLRLVRPSACDGGSSDLSFTESFSRKRKANSSCLMELGEDDEDFDAHWEIPDERSDDMEMSQSSVTVRSFGDSPTDFVSPDRSHELSGKISNLELQLEMESQQKEKAMANVKTLNDRVAELEQHLQTEAQQKQETLEKIQATEQRAADLEQQLQSEAQLKLEAMEKAEMLEYRVADLDRRLEEHCNTQNETEQMRLEFAETIQLCETLASEKDMVAAERDYLKQELGMFIEQTKSLEKERASLSQELEEKRETDEFKSLEEVFRKEHEIELQTEISHLKKTIETSELQCLELQNKLETLTEELKKRTEFVDELQNMNGKDLVQEVAMLRRSLDDAEGLSRDTKKEWAVLRSQNIALEEMNATLTANHEKMAAEVNSLQFQLETEKSCYRKMQSDLQKELNVVFDENTKLTTLLDGKVPKNLIDSMELERTVASLNKELTASHVAEGALRAQLEELASFQTLPEKMDNLTKQVCDLTEELCAVKTYKDSLLSAKAQCQEEAQQLRDSLQASQDEVLKIQTDLSAAALREKELSQRCADVTQQLDSLHSELEHSDAEKSQLKAATEETLLKLNQLAAELQCVQAEKDALLSEKNTGAQSSAEEMEKLQSTVTSLTAERDQLRLDLQENVEMMKALTEELESVRAERDSLLSERMSDTRSEDMEKLQCRVKSLSEERDQLQEILEGLRQEKNQLKAELEDRMEMVAQAQSGFNQPEMLTTELQVNDEKVTQLQQEIEQLQATLQAVNEQKVKLEDDLQHNKEMATETQNLLHSLQQQLQEQNQRNTDLERVSQERQAQLEQQVAETQCLLHTLQDELRNQMQNNSDQMKLSVQSDSPTKTLTEQLKSARAERDALLFEKESSCQALTEEIEKLQCRVTSLSEERDQLQETLEGLRREKKQLRVELEDRMEMMQCELQQQIGSESQSLKEEQEAQRLMQIQQLEEHLEKTKADVSQLKSDLQENVELKRSSPKYRSGGIVFQMIENQEELRMSQEKIRVLQDEIHMLRSEKSELEGRQSLILSKQIQRQAEELESVQAERDSLLSERISDTCTEEMKELQCSVKSLSEERDQLQEILEGLRQEKNQLRAELEDRMETLQTELGRLNMSLETVSEQKRQLEEDLQQSRSMASTTEELLKSAQEELCKQKQMNFDLEKSQERESSLDQQVRALTEKLESIEAERDSLLSERISDTRTEEMEKLQCSVKSLSEERDQLQEILEGLRQEKNQLRAELEDRMETLQTEMRTLTEKLESVEGERDILVSERKAICQTSTEEMNRLQCRVTYLSEERDQLQETLEGLRQEKKQIRTELEDRMEMVSTIQEKLSKQEQAEREEREVQIIYCHSFKILTLLSEANATISALREQLSNLHQNTSGVEETASSQLQDSTGQLQESFRRFQHFIDTCSKYNNKALDKALRVQCSLKHPYLTSLPKPTMNAYSAVCQLGLQTVQSLGNITEHLQLRAQGYRNLFEEMVKKDLAVFEERRLQDVLLCRAQAPSYSVKDENFHTRWEHRLTELLDKRQLYLQKMASILEKLWANMASYPSELSAEIKERERFKEQLQAVFTNQPISFSGLDGILNSELERRSAVAHNRKITLQGIIDEHNGLCEELKQLEAQADSQLREERSKSSTLLQPLEGAPLKTELSLLQENQQLILQLQQIKEKVKALHVQIEQLEDARIKANNSVSNHKQATQLLQTELQDSRAQVEEMENTIQTLRSNLREYKKNVSPSAVELEQLQTKLFKMEVELSSASDKHQQEVQMMTTLLNEKEESLRKLKETLRKSQQQGEETFLQGEDLHARLTNPRGLVIKSSILMEKTKLEEEVKLLQLKITELECLMSSQQAEISKWKSRAIKLKVKNKAEVDKPSSPCTPTKRGFPMTSDTSNFLNSPKKFLVTPKKVLNSPRKVLDSPRKLMDSPKVSLLDSPKSRFFDVGGSSELFSRSCPKQFFDNSSLGTIPGKLHLKTVFFSSEFMLVCLLFQCLCMQQCGISASDIKKLEDAGFHTIEAVAYAPKKELLNIKGISEAKADKILAEAAKLVPMGFTTATEFHQRRAEIIQISTGSKELDKLLQGGIETGSITEMFGEFRTGKTQLCHTLAVTCQLPIDQGGGEGKAMYIDTEGTFRPERLLAVAERYGLVGSDVLDNVAYARAFNTDHQTQLLYQASAMMAESRYALLIVDSATALYRTDYSGRGELSARQGHLGRFLRMLLRLADEFGVAVVITNQVVAQVDGAAMFSADPKKPIGGNILAHASTT</sequence>
<evidence type="ECO:0000313" key="2">
    <source>
        <dbReference type="Proteomes" id="UP000831701"/>
    </source>
</evidence>